<keyword evidence="2" id="KW-1185">Reference proteome</keyword>
<comment type="caution">
    <text evidence="1">The sequence shown here is derived from an EMBL/GenBank/DDBJ whole genome shotgun (WGS) entry which is preliminary data.</text>
</comment>
<organism evidence="1 2">
    <name type="scientific">Smallanthus sonchifolius</name>
    <dbReference type="NCBI Taxonomy" id="185202"/>
    <lineage>
        <taxon>Eukaryota</taxon>
        <taxon>Viridiplantae</taxon>
        <taxon>Streptophyta</taxon>
        <taxon>Embryophyta</taxon>
        <taxon>Tracheophyta</taxon>
        <taxon>Spermatophyta</taxon>
        <taxon>Magnoliopsida</taxon>
        <taxon>eudicotyledons</taxon>
        <taxon>Gunneridae</taxon>
        <taxon>Pentapetalae</taxon>
        <taxon>asterids</taxon>
        <taxon>campanulids</taxon>
        <taxon>Asterales</taxon>
        <taxon>Asteraceae</taxon>
        <taxon>Asteroideae</taxon>
        <taxon>Heliantheae alliance</taxon>
        <taxon>Millerieae</taxon>
        <taxon>Smallanthus</taxon>
    </lineage>
</organism>
<accession>A0ACB8XZD3</accession>
<gene>
    <name evidence="1" type="ORF">L1987_86178</name>
</gene>
<reference evidence="2" key="1">
    <citation type="journal article" date="2022" name="Mol. Ecol. Resour.">
        <title>The genomes of chicory, endive, great burdock and yacon provide insights into Asteraceae palaeo-polyploidization history and plant inulin production.</title>
        <authorList>
            <person name="Fan W."/>
            <person name="Wang S."/>
            <person name="Wang H."/>
            <person name="Wang A."/>
            <person name="Jiang F."/>
            <person name="Liu H."/>
            <person name="Zhao H."/>
            <person name="Xu D."/>
            <person name="Zhang Y."/>
        </authorList>
    </citation>
    <scope>NUCLEOTIDE SEQUENCE [LARGE SCALE GENOMIC DNA]</scope>
    <source>
        <strain evidence="2">cv. Yunnan</strain>
    </source>
</reference>
<protein>
    <submittedName>
        <fullName evidence="1">Uncharacterized protein</fullName>
    </submittedName>
</protein>
<proteinExistence type="predicted"/>
<evidence type="ECO:0000313" key="1">
    <source>
        <dbReference type="EMBL" id="KAI3676567.1"/>
    </source>
</evidence>
<reference evidence="1 2" key="2">
    <citation type="journal article" date="2022" name="Mol. Ecol. Resour.">
        <title>The genomes of chicory, endive, great burdock and yacon provide insights into Asteraceae paleo-polyploidization history and plant inulin production.</title>
        <authorList>
            <person name="Fan W."/>
            <person name="Wang S."/>
            <person name="Wang H."/>
            <person name="Wang A."/>
            <person name="Jiang F."/>
            <person name="Liu H."/>
            <person name="Zhao H."/>
            <person name="Xu D."/>
            <person name="Zhang Y."/>
        </authorList>
    </citation>
    <scope>NUCLEOTIDE SEQUENCE [LARGE SCALE GENOMIC DNA]</scope>
    <source>
        <strain evidence="2">cv. Yunnan</strain>
        <tissue evidence="1">Leaves</tissue>
    </source>
</reference>
<name>A0ACB8XZD3_9ASTR</name>
<evidence type="ECO:0000313" key="2">
    <source>
        <dbReference type="Proteomes" id="UP001056120"/>
    </source>
</evidence>
<sequence>MAYRRRQGLSRSSTFKEGVRYPPDQDDATTSSAGLPHTASDSRLDSFRTAGALHASFKNRSKGSATYDYGSMRSSNERGGFWGVLARKAKAILEDEIPQQSKSPSSLKPETISVSTHNQKCTGIQVPNQNESSKDLKKMDRPKIRIGLDRLTPSLNQIGDTISNSQENRRRATKNEEKSQEPRMQAAQPQRNPESQLQASRDVAIATAAKVKQLMRELKTVKAELASAEDRCCLLEEENKLLLGAHGKRDHPADDDMIRVQLETLLEEKGRLAHENSVHAHENRYLREIVDFHQLTMQDLMYEDDEGVIEVTLPITPSDASQNMIERIMEATLPKTPPEASQNTVEGSSSSPSRYLDDEE</sequence>
<dbReference type="EMBL" id="CM042046">
    <property type="protein sequence ID" value="KAI3676567.1"/>
    <property type="molecule type" value="Genomic_DNA"/>
</dbReference>
<dbReference type="Proteomes" id="UP001056120">
    <property type="component" value="Linkage Group LG29"/>
</dbReference>